<evidence type="ECO:0000256" key="7">
    <source>
        <dbReference type="PROSITE-ProRule" id="PRU10141"/>
    </source>
</evidence>
<feature type="compositionally biased region" description="Basic and acidic residues" evidence="8">
    <location>
        <begin position="397"/>
        <end position="422"/>
    </location>
</feature>
<keyword evidence="2" id="KW-0723">Serine/threonine-protein kinase</keyword>
<organism evidence="11 12">
    <name type="scientific">Actinoplanes cyaneus</name>
    <dbReference type="NCBI Taxonomy" id="52696"/>
    <lineage>
        <taxon>Bacteria</taxon>
        <taxon>Bacillati</taxon>
        <taxon>Actinomycetota</taxon>
        <taxon>Actinomycetes</taxon>
        <taxon>Micromonosporales</taxon>
        <taxon>Micromonosporaceae</taxon>
        <taxon>Actinoplanes</taxon>
    </lineage>
</organism>
<feature type="compositionally biased region" description="Low complexity" evidence="8">
    <location>
        <begin position="558"/>
        <end position="587"/>
    </location>
</feature>
<comment type="caution">
    <text evidence="11">The sequence shown here is derived from an EMBL/GenBank/DDBJ whole genome shotgun (WGS) entry which is preliminary data.</text>
</comment>
<feature type="domain" description="Protein kinase" evidence="10">
    <location>
        <begin position="12"/>
        <end position="268"/>
    </location>
</feature>
<name>A0A919M690_9ACTN</name>
<feature type="compositionally biased region" description="Low complexity" evidence="8">
    <location>
        <begin position="467"/>
        <end position="479"/>
    </location>
</feature>
<feature type="compositionally biased region" description="Low complexity" evidence="8">
    <location>
        <begin position="343"/>
        <end position="372"/>
    </location>
</feature>
<protein>
    <recommendedName>
        <fullName evidence="1">non-specific serine/threonine protein kinase</fullName>
        <ecNumber evidence="1">2.7.11.1</ecNumber>
    </recommendedName>
</protein>
<evidence type="ECO:0000256" key="6">
    <source>
        <dbReference type="ARBA" id="ARBA00022840"/>
    </source>
</evidence>
<keyword evidence="9" id="KW-1133">Transmembrane helix</keyword>
<sequence>MAVRQMLVAGRYRLLEPVGAGGMGRVWLARDQMLDRDVAVKEIVPPDWMSDAEKDRLHSRTLREARSAARLTHPHVVRVYDVVHAEGLSWIVMEYVASRSLYQVLTTKGPYRPIEAARIGLAVLDALTAAHRAGVLHRDVKPHNVLIANDGRVLLTDFGLATFVDDGMITTPGLIVGSPQYVSPERARDGASTVESDLWSFGATLYATVEGQSPYARDSAMATLAALATEDPDPPLRAGPLAPILEGLLRYEPGARLSAAEAERQLRLVLGEEPAGPPRDPGPDRPVTRRPLAEPAADTTEQLAGTADLDTPNLTESDQPLAAALPVPAVVRAISSAVVPVQAGPGPADDGSGVAGSDAGPGAAGSDVAGSGTPEFGVPGSAAARSHAADSGVPGAEDAKSGKDGDSDEWWHSPDEGRSGDDLIRSRYIEGTFTSGVLTWAGAHRGAGANQGPSRAGPSGPRPNRPPAAAGQPATSASARRGNQVLLRAIPAPRSPVSGPLHSNEPPPGRWTRRQRPVNRVRTRLVIAGLLATVLVVGGLLGARLIAREDSAPQVVKSPAPSLSVSSSLSRASPSRASPSRSVPASPLAAGFSPVVCDVRPPSRVPVAPKEDAARGVNGWELQTGWSYFTDGTGFHLPVPDGWSYQRIGTTYCFRDPRGARVLSLDVARPAGADPQEGCRAEERRLRRSGRVRDYTPITISPVDLLHAAADWDYRYRTAAGVLRRATTRWFVAGARAYALGWATPERAWAGELGKIEMVRATFYTDTPPAGLTRD</sequence>
<dbReference type="InterPro" id="IPR008271">
    <property type="entry name" value="Ser/Thr_kinase_AS"/>
</dbReference>
<keyword evidence="3" id="KW-0808">Transferase</keyword>
<feature type="region of interest" description="Disordered" evidence="8">
    <location>
        <begin position="342"/>
        <end position="422"/>
    </location>
</feature>
<keyword evidence="6 7" id="KW-0067">ATP-binding</keyword>
<dbReference type="PROSITE" id="PS00107">
    <property type="entry name" value="PROTEIN_KINASE_ATP"/>
    <property type="match status" value="1"/>
</dbReference>
<dbReference type="EC" id="2.7.11.1" evidence="1"/>
<dbReference type="Gene3D" id="3.30.200.20">
    <property type="entry name" value="Phosphorylase Kinase, domain 1"/>
    <property type="match status" value="1"/>
</dbReference>
<dbReference type="GO" id="GO:0004674">
    <property type="term" value="F:protein serine/threonine kinase activity"/>
    <property type="evidence" value="ECO:0007669"/>
    <property type="project" value="UniProtKB-KW"/>
</dbReference>
<dbReference type="PROSITE" id="PS00108">
    <property type="entry name" value="PROTEIN_KINASE_ST"/>
    <property type="match status" value="1"/>
</dbReference>
<dbReference type="AlphaFoldDB" id="A0A919M690"/>
<evidence type="ECO:0000256" key="9">
    <source>
        <dbReference type="SAM" id="Phobius"/>
    </source>
</evidence>
<evidence type="ECO:0000256" key="5">
    <source>
        <dbReference type="ARBA" id="ARBA00022777"/>
    </source>
</evidence>
<gene>
    <name evidence="11" type="ORF">Acy02nite_53580</name>
</gene>
<accession>A0A919M690</accession>
<evidence type="ECO:0000256" key="2">
    <source>
        <dbReference type="ARBA" id="ARBA00022527"/>
    </source>
</evidence>
<feature type="transmembrane region" description="Helical" evidence="9">
    <location>
        <begin position="525"/>
        <end position="547"/>
    </location>
</feature>
<feature type="region of interest" description="Disordered" evidence="8">
    <location>
        <begin position="491"/>
        <end position="516"/>
    </location>
</feature>
<evidence type="ECO:0000256" key="3">
    <source>
        <dbReference type="ARBA" id="ARBA00022679"/>
    </source>
</evidence>
<dbReference type="EMBL" id="BOMH01000039">
    <property type="protein sequence ID" value="GID67477.1"/>
    <property type="molecule type" value="Genomic_DNA"/>
</dbReference>
<feature type="region of interest" description="Disordered" evidence="8">
    <location>
        <begin position="269"/>
        <end position="316"/>
    </location>
</feature>
<dbReference type="PANTHER" id="PTHR43289:SF6">
    <property type="entry name" value="SERINE_THREONINE-PROTEIN KINASE NEKL-3"/>
    <property type="match status" value="1"/>
</dbReference>
<dbReference type="PANTHER" id="PTHR43289">
    <property type="entry name" value="MITOGEN-ACTIVATED PROTEIN KINASE KINASE KINASE 20-RELATED"/>
    <property type="match status" value="1"/>
</dbReference>
<feature type="region of interest" description="Disordered" evidence="8">
    <location>
        <begin position="444"/>
        <end position="479"/>
    </location>
</feature>
<feature type="binding site" evidence="7">
    <location>
        <position position="41"/>
    </location>
    <ligand>
        <name>ATP</name>
        <dbReference type="ChEBI" id="CHEBI:30616"/>
    </ligand>
</feature>
<feature type="region of interest" description="Disordered" evidence="8">
    <location>
        <begin position="552"/>
        <end position="587"/>
    </location>
</feature>
<dbReference type="InterPro" id="IPR000719">
    <property type="entry name" value="Prot_kinase_dom"/>
</dbReference>
<evidence type="ECO:0000256" key="4">
    <source>
        <dbReference type="ARBA" id="ARBA00022741"/>
    </source>
</evidence>
<dbReference type="PROSITE" id="PS50011">
    <property type="entry name" value="PROTEIN_KINASE_DOM"/>
    <property type="match status" value="1"/>
</dbReference>
<keyword evidence="5" id="KW-0418">Kinase</keyword>
<dbReference type="Gene3D" id="1.10.510.10">
    <property type="entry name" value="Transferase(Phosphotransferase) domain 1"/>
    <property type="match status" value="1"/>
</dbReference>
<dbReference type="RefSeq" id="WP_203745181.1">
    <property type="nucleotide sequence ID" value="NZ_BAAAUC010000009.1"/>
</dbReference>
<keyword evidence="12" id="KW-1185">Reference proteome</keyword>
<evidence type="ECO:0000256" key="1">
    <source>
        <dbReference type="ARBA" id="ARBA00012513"/>
    </source>
</evidence>
<dbReference type="Pfam" id="PF00069">
    <property type="entry name" value="Pkinase"/>
    <property type="match status" value="1"/>
</dbReference>
<dbReference type="GO" id="GO:0005524">
    <property type="term" value="F:ATP binding"/>
    <property type="evidence" value="ECO:0007669"/>
    <property type="project" value="UniProtKB-UniRule"/>
</dbReference>
<dbReference type="SUPFAM" id="SSF56112">
    <property type="entry name" value="Protein kinase-like (PK-like)"/>
    <property type="match status" value="1"/>
</dbReference>
<evidence type="ECO:0000313" key="12">
    <source>
        <dbReference type="Proteomes" id="UP000619479"/>
    </source>
</evidence>
<dbReference type="SMART" id="SM00220">
    <property type="entry name" value="S_TKc"/>
    <property type="match status" value="1"/>
</dbReference>
<keyword evidence="9" id="KW-0812">Transmembrane</keyword>
<proteinExistence type="predicted"/>
<dbReference type="InterPro" id="IPR011009">
    <property type="entry name" value="Kinase-like_dom_sf"/>
</dbReference>
<evidence type="ECO:0000256" key="8">
    <source>
        <dbReference type="SAM" id="MobiDB-lite"/>
    </source>
</evidence>
<reference evidence="11" key="1">
    <citation type="submission" date="2021-01" db="EMBL/GenBank/DDBJ databases">
        <title>Whole genome shotgun sequence of Actinoplanes cyaneus NBRC 14990.</title>
        <authorList>
            <person name="Komaki H."/>
            <person name="Tamura T."/>
        </authorList>
    </citation>
    <scope>NUCLEOTIDE SEQUENCE</scope>
    <source>
        <strain evidence="11">NBRC 14990</strain>
    </source>
</reference>
<evidence type="ECO:0000313" key="11">
    <source>
        <dbReference type="EMBL" id="GID67477.1"/>
    </source>
</evidence>
<dbReference type="Proteomes" id="UP000619479">
    <property type="component" value="Unassembled WGS sequence"/>
</dbReference>
<evidence type="ECO:0000259" key="10">
    <source>
        <dbReference type="PROSITE" id="PS50011"/>
    </source>
</evidence>
<keyword evidence="9" id="KW-0472">Membrane</keyword>
<dbReference type="CDD" id="cd14014">
    <property type="entry name" value="STKc_PknB_like"/>
    <property type="match status" value="1"/>
</dbReference>
<dbReference type="InterPro" id="IPR017441">
    <property type="entry name" value="Protein_kinase_ATP_BS"/>
</dbReference>
<keyword evidence="4 7" id="KW-0547">Nucleotide-binding</keyword>